<evidence type="ECO:0008006" key="4">
    <source>
        <dbReference type="Google" id="ProtNLM"/>
    </source>
</evidence>
<sequence>MRASILLASALGASVFAAPASPTFNPDAASPGGLDSVAEYFNMLATKVQESRNMAAAPVCDLSKAQQPIAAPTPLPPPTAGLVLKHVAIGRGTQNYTCDVKNATAIPVANGALATLYNASCIASTYPDLLNTLPKVALQFNLTDAPKMAPSNLVVSGIHYFTTATTPFFNLDTAASKLGQAQCAKNASVSAPANAPKGQAGEAAVPWLKLMTKSGATGDLQEVYRLETAGGSAPATCAGMPAAFEVQYSAQYWFYESLPKKA</sequence>
<dbReference type="OrthoDB" id="1859733at2759"/>
<protein>
    <recommendedName>
        <fullName evidence="4">Malate dehydrogenase</fullName>
    </recommendedName>
</protein>
<dbReference type="PANTHER" id="PTHR35567">
    <property type="entry name" value="MALATE DEHYDROGENASE (AFU_ORTHOLOGUE AFUA_2G13800)"/>
    <property type="match status" value="1"/>
</dbReference>
<gene>
    <name evidence="2" type="ORF">CONLIGDRAFT_680637</name>
</gene>
<dbReference type="Proteomes" id="UP000182658">
    <property type="component" value="Unassembled WGS sequence"/>
</dbReference>
<feature type="signal peptide" evidence="1">
    <location>
        <begin position="1"/>
        <end position="17"/>
    </location>
</feature>
<dbReference type="InterPro" id="IPR021851">
    <property type="entry name" value="DUF3455"/>
</dbReference>
<proteinExistence type="predicted"/>
<dbReference type="InParanoid" id="A0A1J7IR61"/>
<evidence type="ECO:0000256" key="1">
    <source>
        <dbReference type="SAM" id="SignalP"/>
    </source>
</evidence>
<dbReference type="Pfam" id="PF11937">
    <property type="entry name" value="DUF3455"/>
    <property type="match status" value="1"/>
</dbReference>
<keyword evidence="3" id="KW-1185">Reference proteome</keyword>
<keyword evidence="1" id="KW-0732">Signal</keyword>
<reference evidence="2 3" key="1">
    <citation type="submission" date="2016-10" db="EMBL/GenBank/DDBJ databases">
        <title>Draft genome sequence of Coniochaeta ligniaria NRRL30616, a lignocellulolytic fungus for bioabatement of inhibitors in plant biomass hydrolysates.</title>
        <authorList>
            <consortium name="DOE Joint Genome Institute"/>
            <person name="Jimenez D.J."/>
            <person name="Hector R.E."/>
            <person name="Riley R."/>
            <person name="Sun H."/>
            <person name="Grigoriev I.V."/>
            <person name="Van Elsas J.D."/>
            <person name="Nichols N.N."/>
        </authorList>
    </citation>
    <scope>NUCLEOTIDE SEQUENCE [LARGE SCALE GENOMIC DNA]</scope>
    <source>
        <strain evidence="2 3">NRRL 30616</strain>
    </source>
</reference>
<dbReference type="EMBL" id="KV875097">
    <property type="protein sequence ID" value="OIW29821.1"/>
    <property type="molecule type" value="Genomic_DNA"/>
</dbReference>
<name>A0A1J7IR61_9PEZI</name>
<evidence type="ECO:0000313" key="2">
    <source>
        <dbReference type="EMBL" id="OIW29821.1"/>
    </source>
</evidence>
<dbReference type="STRING" id="1408157.A0A1J7IR61"/>
<dbReference type="PANTHER" id="PTHR35567:SF1">
    <property type="entry name" value="CONSERVED FUNGAL PROTEIN (AFU_ORTHOLOGUE AFUA_1G14230)"/>
    <property type="match status" value="1"/>
</dbReference>
<organism evidence="2 3">
    <name type="scientific">Coniochaeta ligniaria NRRL 30616</name>
    <dbReference type="NCBI Taxonomy" id="1408157"/>
    <lineage>
        <taxon>Eukaryota</taxon>
        <taxon>Fungi</taxon>
        <taxon>Dikarya</taxon>
        <taxon>Ascomycota</taxon>
        <taxon>Pezizomycotina</taxon>
        <taxon>Sordariomycetes</taxon>
        <taxon>Sordariomycetidae</taxon>
        <taxon>Coniochaetales</taxon>
        <taxon>Coniochaetaceae</taxon>
        <taxon>Coniochaeta</taxon>
    </lineage>
</organism>
<dbReference type="AlphaFoldDB" id="A0A1J7IR61"/>
<accession>A0A1J7IR61</accession>
<feature type="chain" id="PRO_5013380759" description="Malate dehydrogenase" evidence="1">
    <location>
        <begin position="18"/>
        <end position="262"/>
    </location>
</feature>
<evidence type="ECO:0000313" key="3">
    <source>
        <dbReference type="Proteomes" id="UP000182658"/>
    </source>
</evidence>